<name>A0ABD3N4X1_9STRA</name>
<comment type="caution">
    <text evidence="1">The sequence shown here is derived from an EMBL/GenBank/DDBJ whole genome shotgun (WGS) entry which is preliminary data.</text>
</comment>
<reference evidence="1 2" key="1">
    <citation type="submission" date="2024-10" db="EMBL/GenBank/DDBJ databases">
        <title>Updated reference genomes for cyclostephanoid diatoms.</title>
        <authorList>
            <person name="Roberts W.R."/>
            <person name="Alverson A.J."/>
        </authorList>
    </citation>
    <scope>NUCLEOTIDE SEQUENCE [LARGE SCALE GENOMIC DNA]</scope>
    <source>
        <strain evidence="1 2">AJA010-31</strain>
    </source>
</reference>
<gene>
    <name evidence="1" type="ORF">ACHAWO_013220</name>
</gene>
<organism evidence="1 2">
    <name type="scientific">Cyclotella atomus</name>
    <dbReference type="NCBI Taxonomy" id="382360"/>
    <lineage>
        <taxon>Eukaryota</taxon>
        <taxon>Sar</taxon>
        <taxon>Stramenopiles</taxon>
        <taxon>Ochrophyta</taxon>
        <taxon>Bacillariophyta</taxon>
        <taxon>Coscinodiscophyceae</taxon>
        <taxon>Thalassiosirophycidae</taxon>
        <taxon>Stephanodiscales</taxon>
        <taxon>Stephanodiscaceae</taxon>
        <taxon>Cyclotella</taxon>
    </lineage>
</organism>
<keyword evidence="2" id="KW-1185">Reference proteome</keyword>
<protein>
    <submittedName>
        <fullName evidence="1">Uncharacterized protein</fullName>
    </submittedName>
</protein>
<proteinExistence type="predicted"/>
<evidence type="ECO:0000313" key="1">
    <source>
        <dbReference type="EMBL" id="KAL3771042.1"/>
    </source>
</evidence>
<accession>A0ABD3N4X1</accession>
<dbReference type="Proteomes" id="UP001530400">
    <property type="component" value="Unassembled WGS sequence"/>
</dbReference>
<dbReference type="EMBL" id="JALLPJ020001295">
    <property type="protein sequence ID" value="KAL3771042.1"/>
    <property type="molecule type" value="Genomic_DNA"/>
</dbReference>
<sequence length="127" mass="14492">MALASKYGDMTVELMRRKVTDDVHEQQAINDELFDITTDTYAEFRHFPDRRKEVFREILISKATHDILTQANSASDLVKESKKIAPPSHLIILLAHMKVMEKYSGEYNCGAVRGENHSVYNNCDAGF</sequence>
<dbReference type="AlphaFoldDB" id="A0ABD3N4X1"/>
<evidence type="ECO:0000313" key="2">
    <source>
        <dbReference type="Proteomes" id="UP001530400"/>
    </source>
</evidence>